<reference evidence="3 4" key="1">
    <citation type="journal article" date="2009" name="PLoS Genet.">
        <title>Alliance of proteomics and genomics to unravel the specificities of Sahara bacterium Deinococcus deserti.</title>
        <authorList>
            <person name="de Groot A."/>
            <person name="Dulermo R."/>
            <person name="Ortet P."/>
            <person name="Blanchard L."/>
            <person name="Guerin P."/>
            <person name="Fernandez B."/>
            <person name="Vacherie B."/>
            <person name="Dossat C."/>
            <person name="Jolivet E."/>
            <person name="Siguier P."/>
            <person name="Chandler M."/>
            <person name="Barakat M."/>
            <person name="Dedieu A."/>
            <person name="Barbe V."/>
            <person name="Heulin T."/>
            <person name="Sommer S."/>
            <person name="Achouak W."/>
            <person name="Armengaud J."/>
        </authorList>
    </citation>
    <scope>NUCLEOTIDE SEQUENCE [LARGE SCALE GENOMIC DNA]</scope>
    <source>
        <strain evidence="4">DSM 17065 / CIP 109153 / LMG 22923 / VCD115</strain>
    </source>
</reference>
<feature type="domain" description="Carbohydrate binding module xylan-binding" evidence="2">
    <location>
        <begin position="102"/>
        <end position="183"/>
    </location>
</feature>
<organism evidence="3 4">
    <name type="scientific">Deinococcus deserti (strain DSM 17065 / CIP 109153 / LMG 22923 / VCD115)</name>
    <dbReference type="NCBI Taxonomy" id="546414"/>
    <lineage>
        <taxon>Bacteria</taxon>
        <taxon>Thermotogati</taxon>
        <taxon>Deinococcota</taxon>
        <taxon>Deinococci</taxon>
        <taxon>Deinococcales</taxon>
        <taxon>Deinococcaceae</taxon>
        <taxon>Deinococcus</taxon>
    </lineage>
</organism>
<sequence>MTNPRRTARVPHTLLGLLTALVLAGCGSPAVTPASEDLQLEATQAELMVAVTPQQVGQPRPFEGSQVIMDPGASGGSAVILLSTHQTVTFKLPNNLKAQEYTVSIVGRGEQYMGPPQVSLSSVDGPDRIVTLDNTQYEKRSFGRMQLSPGGTITLTFVNDLYNEATKQDRNAVVDYLQINQSKSGK</sequence>
<name>C1CVC2_DEIDV</name>
<dbReference type="EMBL" id="CP001114">
    <property type="protein sequence ID" value="ACO46139.1"/>
    <property type="molecule type" value="Genomic_DNA"/>
</dbReference>
<dbReference type="PaxDb" id="546414-Deide_12251"/>
<feature type="chain" id="PRO_5002905748" description="Carbohydrate binding module xylan-binding domain-containing protein" evidence="1">
    <location>
        <begin position="25"/>
        <end position="186"/>
    </location>
</feature>
<evidence type="ECO:0000259" key="2">
    <source>
        <dbReference type="Pfam" id="PF16841"/>
    </source>
</evidence>
<accession>C1CVC2</accession>
<dbReference type="OrthoDB" id="72345at2"/>
<gene>
    <name evidence="3" type="ordered locus">Deide_12251</name>
</gene>
<dbReference type="AlphaFoldDB" id="C1CVC2"/>
<keyword evidence="4" id="KW-1185">Reference proteome</keyword>
<evidence type="ECO:0000313" key="3">
    <source>
        <dbReference type="EMBL" id="ACO46139.1"/>
    </source>
</evidence>
<evidence type="ECO:0000256" key="1">
    <source>
        <dbReference type="SAM" id="SignalP"/>
    </source>
</evidence>
<dbReference type="KEGG" id="ddr:Deide_12251"/>
<protein>
    <recommendedName>
        <fullName evidence="2">Carbohydrate binding module xylan-binding domain-containing protein</fullName>
    </recommendedName>
</protein>
<dbReference type="RefSeq" id="WP_012693262.1">
    <property type="nucleotide sequence ID" value="NC_012526.1"/>
</dbReference>
<dbReference type="PROSITE" id="PS51257">
    <property type="entry name" value="PROKAR_LIPOPROTEIN"/>
    <property type="match status" value="1"/>
</dbReference>
<dbReference type="InterPro" id="IPR031768">
    <property type="entry name" value="CBM60_xylan-bd"/>
</dbReference>
<keyword evidence="1" id="KW-0732">Signal</keyword>
<evidence type="ECO:0000313" key="4">
    <source>
        <dbReference type="Proteomes" id="UP000002208"/>
    </source>
</evidence>
<dbReference type="HOGENOM" id="CLU_1452227_0_0_0"/>
<proteinExistence type="predicted"/>
<feature type="signal peptide" evidence="1">
    <location>
        <begin position="1"/>
        <end position="24"/>
    </location>
</feature>
<dbReference type="Pfam" id="PF16841">
    <property type="entry name" value="CBM60"/>
    <property type="match status" value="1"/>
</dbReference>
<dbReference type="Proteomes" id="UP000002208">
    <property type="component" value="Chromosome"/>
</dbReference>